<dbReference type="GO" id="GO:0042391">
    <property type="term" value="P:regulation of membrane potential"/>
    <property type="evidence" value="ECO:0007669"/>
    <property type="project" value="TreeGrafter"/>
</dbReference>
<dbReference type="EMBL" id="NCKV01004249">
    <property type="protein sequence ID" value="RWS24931.1"/>
    <property type="molecule type" value="Genomic_DNA"/>
</dbReference>
<evidence type="ECO:0000259" key="2">
    <source>
        <dbReference type="Pfam" id="PF12166"/>
    </source>
</evidence>
<keyword evidence="1" id="KW-0812">Transmembrane</keyword>
<evidence type="ECO:0000313" key="4">
    <source>
        <dbReference type="Proteomes" id="UP000288716"/>
    </source>
</evidence>
<comment type="caution">
    <text evidence="3">The sequence shown here is derived from an EMBL/GenBank/DDBJ whole genome shotgun (WGS) entry which is preliminary data.</text>
</comment>
<keyword evidence="1" id="KW-0472">Membrane</keyword>
<keyword evidence="4" id="KW-1185">Reference proteome</keyword>
<evidence type="ECO:0000313" key="3">
    <source>
        <dbReference type="EMBL" id="RWS24931.1"/>
    </source>
</evidence>
<organism evidence="3 4">
    <name type="scientific">Leptotrombidium deliense</name>
    <dbReference type="NCBI Taxonomy" id="299467"/>
    <lineage>
        <taxon>Eukaryota</taxon>
        <taxon>Metazoa</taxon>
        <taxon>Ecdysozoa</taxon>
        <taxon>Arthropoda</taxon>
        <taxon>Chelicerata</taxon>
        <taxon>Arachnida</taxon>
        <taxon>Acari</taxon>
        <taxon>Acariformes</taxon>
        <taxon>Trombidiformes</taxon>
        <taxon>Prostigmata</taxon>
        <taxon>Anystina</taxon>
        <taxon>Parasitengona</taxon>
        <taxon>Trombiculoidea</taxon>
        <taxon>Trombiculidae</taxon>
        <taxon>Leptotrombidium</taxon>
    </lineage>
</organism>
<dbReference type="GO" id="GO:0008381">
    <property type="term" value="F:mechanosensitive monoatomic ion channel activity"/>
    <property type="evidence" value="ECO:0007669"/>
    <property type="project" value="InterPro"/>
</dbReference>
<protein>
    <submittedName>
        <fullName evidence="3">Piezo-type mechanosensitive ion channel component 2-like protein</fullName>
    </submittedName>
</protein>
<reference evidence="3 4" key="1">
    <citation type="journal article" date="2018" name="Gigascience">
        <title>Genomes of trombidid mites reveal novel predicted allergens and laterally-transferred genes associated with secondary metabolism.</title>
        <authorList>
            <person name="Dong X."/>
            <person name="Chaisiri K."/>
            <person name="Xia D."/>
            <person name="Armstrong S.D."/>
            <person name="Fang Y."/>
            <person name="Donnelly M.J."/>
            <person name="Kadowaki T."/>
            <person name="McGarry J.W."/>
            <person name="Darby A.C."/>
            <person name="Makepeace B.L."/>
        </authorList>
    </citation>
    <scope>NUCLEOTIDE SEQUENCE [LARGE SCALE GENOMIC DNA]</scope>
    <source>
        <strain evidence="3">UoL-UT</strain>
    </source>
</reference>
<feature type="non-terminal residue" evidence="3">
    <location>
        <position position="1"/>
    </location>
</feature>
<dbReference type="GO" id="GO:0050982">
    <property type="term" value="P:detection of mechanical stimulus"/>
    <property type="evidence" value="ECO:0007669"/>
    <property type="project" value="TreeGrafter"/>
</dbReference>
<dbReference type="PANTHER" id="PTHR13167">
    <property type="entry name" value="PIEZO-TYPE MECHANOSENSITIVE ION CHANNEL COMPONENT"/>
    <property type="match status" value="1"/>
</dbReference>
<dbReference type="VEuPathDB" id="VectorBase:LDEU007109"/>
<dbReference type="AlphaFoldDB" id="A0A443SBJ2"/>
<dbReference type="GO" id="GO:0005261">
    <property type="term" value="F:monoatomic cation channel activity"/>
    <property type="evidence" value="ECO:0007669"/>
    <property type="project" value="TreeGrafter"/>
</dbReference>
<dbReference type="Pfam" id="PF12166">
    <property type="entry name" value="Piezo_cap"/>
    <property type="match status" value="1"/>
</dbReference>
<dbReference type="Proteomes" id="UP000288716">
    <property type="component" value="Unassembled WGS sequence"/>
</dbReference>
<dbReference type="GO" id="GO:0071260">
    <property type="term" value="P:cellular response to mechanical stimulus"/>
    <property type="evidence" value="ECO:0007669"/>
    <property type="project" value="TreeGrafter"/>
</dbReference>
<dbReference type="InterPro" id="IPR027272">
    <property type="entry name" value="Piezo"/>
</dbReference>
<dbReference type="OrthoDB" id="303066at2759"/>
<dbReference type="STRING" id="299467.A0A443SBJ2"/>
<accession>A0A443SBJ2</accession>
<gene>
    <name evidence="3" type="ORF">B4U80_01966</name>
</gene>
<dbReference type="PANTHER" id="PTHR13167:SF25">
    <property type="entry name" value="PIEZO-TYPE MECHANOSENSITIVE ION CHANNEL COMPONENT"/>
    <property type="match status" value="1"/>
</dbReference>
<dbReference type="InterPro" id="IPR031334">
    <property type="entry name" value="Piezo_cap_dom"/>
</dbReference>
<feature type="transmembrane region" description="Helical" evidence="1">
    <location>
        <begin position="104"/>
        <end position="124"/>
    </location>
</feature>
<sequence length="202" mass="23791">EEAESNTTIFATFPQLFPNYVKVPAKKEPNVVEELKPHFRDINATVRKSSYFESTNSISQWWQIQDLCDSKDYPFSYLSDKSCEYLPVVFFSDKIFTGTLGKFMSGYGILGFYTTFVFLLSRIIRGMFDNMSYHVIYTQMPCVDRVLQLCLDIYLVRERREFGLEEDLYAKLIFLYRSPETLIKWTKPFDESAKSKVAERRE</sequence>
<evidence type="ECO:0000256" key="1">
    <source>
        <dbReference type="SAM" id="Phobius"/>
    </source>
</evidence>
<keyword evidence="1" id="KW-1133">Transmembrane helix</keyword>
<feature type="domain" description="Piezo non-specific cation channel cap" evidence="2">
    <location>
        <begin position="11"/>
        <end position="188"/>
    </location>
</feature>
<dbReference type="GO" id="GO:0005886">
    <property type="term" value="C:plasma membrane"/>
    <property type="evidence" value="ECO:0007669"/>
    <property type="project" value="TreeGrafter"/>
</dbReference>
<name>A0A443SBJ2_9ACAR</name>
<proteinExistence type="predicted"/>